<dbReference type="GO" id="GO:0043531">
    <property type="term" value="F:ADP binding"/>
    <property type="evidence" value="ECO:0007669"/>
    <property type="project" value="UniProtKB-UniRule"/>
</dbReference>
<dbReference type="EC" id="2.7.11.32" evidence="5"/>
<dbReference type="STRING" id="1218492.JG30_07930"/>
<protein>
    <recommendedName>
        <fullName evidence="5">Putative pyruvate, phosphate dikinase regulatory protein</fullName>
        <shortName evidence="5">PPDK regulatory protein</shortName>
        <ecNumber evidence="5">2.7.11.32</ecNumber>
        <ecNumber evidence="5">2.7.4.27</ecNumber>
    </recommendedName>
</protein>
<keyword evidence="2 5" id="KW-0808">Transferase</keyword>
<dbReference type="InterPro" id="IPR005177">
    <property type="entry name" value="Kinase-pyrophosphorylase"/>
</dbReference>
<keyword evidence="1 5" id="KW-0723">Serine/threonine-protein kinase</keyword>
<keyword evidence="4 5" id="KW-0418">Kinase</keyword>
<comment type="similarity">
    <text evidence="5">Belongs to the pyruvate, phosphate/water dikinase regulatory protein family. PDRP subfamily.</text>
</comment>
<evidence type="ECO:0000256" key="3">
    <source>
        <dbReference type="ARBA" id="ARBA00022741"/>
    </source>
</evidence>
<comment type="caution">
    <text evidence="6">The sequence shown here is derived from an EMBL/GenBank/DDBJ whole genome shotgun (WGS) entry which is preliminary data.</text>
</comment>
<name>A0A0F4LW22_9LACO</name>
<dbReference type="GO" id="GO:0004674">
    <property type="term" value="F:protein serine/threonine kinase activity"/>
    <property type="evidence" value="ECO:0007669"/>
    <property type="project" value="UniProtKB-UniRule"/>
</dbReference>
<dbReference type="GO" id="GO:0005524">
    <property type="term" value="F:ATP binding"/>
    <property type="evidence" value="ECO:0007669"/>
    <property type="project" value="InterPro"/>
</dbReference>
<dbReference type="GO" id="GO:0016776">
    <property type="term" value="F:phosphotransferase activity, phosphate group as acceptor"/>
    <property type="evidence" value="ECO:0007669"/>
    <property type="project" value="UniProtKB-UniRule"/>
</dbReference>
<evidence type="ECO:0000256" key="5">
    <source>
        <dbReference type="HAMAP-Rule" id="MF_00921"/>
    </source>
</evidence>
<keyword evidence="6" id="KW-0670">Pyruvate</keyword>
<dbReference type="EC" id="2.7.4.27" evidence="5"/>
<evidence type="ECO:0000313" key="6">
    <source>
        <dbReference type="EMBL" id="KJY61741.1"/>
    </source>
</evidence>
<dbReference type="PANTHER" id="PTHR31756:SF3">
    <property type="entry name" value="PYRUVATE, PHOSPHATE DIKINASE REGULATORY PROTEIN 1, CHLOROPLASTIC"/>
    <property type="match status" value="1"/>
</dbReference>
<feature type="binding site" evidence="5">
    <location>
        <begin position="148"/>
        <end position="155"/>
    </location>
    <ligand>
        <name>ADP</name>
        <dbReference type="ChEBI" id="CHEBI:456216"/>
    </ligand>
</feature>
<accession>A0A0F4LW22</accession>
<comment type="catalytic activity">
    <reaction evidence="5">
        <text>N(tele)-phospho-L-histidyl/L-threonyl-[pyruvate, phosphate dikinase] + ADP = N(tele)-phospho-L-histidyl/O-phospho-L-threonyl-[pyruvate, phosphate dikinase] + AMP + H(+)</text>
        <dbReference type="Rhea" id="RHEA:43692"/>
        <dbReference type="Rhea" id="RHEA-COMP:10650"/>
        <dbReference type="Rhea" id="RHEA-COMP:10651"/>
        <dbReference type="ChEBI" id="CHEBI:15378"/>
        <dbReference type="ChEBI" id="CHEBI:30013"/>
        <dbReference type="ChEBI" id="CHEBI:61977"/>
        <dbReference type="ChEBI" id="CHEBI:83586"/>
        <dbReference type="ChEBI" id="CHEBI:456215"/>
        <dbReference type="ChEBI" id="CHEBI:456216"/>
        <dbReference type="EC" id="2.7.11.32"/>
    </reaction>
</comment>
<dbReference type="Pfam" id="PF03618">
    <property type="entry name" value="Kinase-PPPase"/>
    <property type="match status" value="1"/>
</dbReference>
<dbReference type="PATRIC" id="fig|1218492.5.peg.931"/>
<dbReference type="InterPro" id="IPR026565">
    <property type="entry name" value="PPDK_reg"/>
</dbReference>
<comment type="catalytic activity">
    <reaction evidence="5">
        <text>N(tele)-phospho-L-histidyl/O-phospho-L-threonyl-[pyruvate, phosphate dikinase] + phosphate + H(+) = N(tele)-phospho-L-histidyl/L-threonyl-[pyruvate, phosphate dikinase] + diphosphate</text>
        <dbReference type="Rhea" id="RHEA:43696"/>
        <dbReference type="Rhea" id="RHEA-COMP:10650"/>
        <dbReference type="Rhea" id="RHEA-COMP:10651"/>
        <dbReference type="ChEBI" id="CHEBI:15378"/>
        <dbReference type="ChEBI" id="CHEBI:30013"/>
        <dbReference type="ChEBI" id="CHEBI:33019"/>
        <dbReference type="ChEBI" id="CHEBI:43474"/>
        <dbReference type="ChEBI" id="CHEBI:61977"/>
        <dbReference type="ChEBI" id="CHEBI:83586"/>
        <dbReference type="EC" id="2.7.4.27"/>
    </reaction>
</comment>
<keyword evidence="3 5" id="KW-0547">Nucleotide-binding</keyword>
<dbReference type="HAMAP" id="MF_00921">
    <property type="entry name" value="PDRP"/>
    <property type="match status" value="1"/>
</dbReference>
<dbReference type="Proteomes" id="UP000033558">
    <property type="component" value="Unassembled WGS sequence"/>
</dbReference>
<dbReference type="RefSeq" id="WP_046316370.1">
    <property type="nucleotide sequence ID" value="NZ_JAMBJK010000007.1"/>
</dbReference>
<gene>
    <name evidence="6" type="ORF">JG30_07930</name>
</gene>
<evidence type="ECO:0000256" key="4">
    <source>
        <dbReference type="ARBA" id="ARBA00022777"/>
    </source>
</evidence>
<organism evidence="6 7">
    <name type="scientific">Bombilactobacillus mellifer</name>
    <dbReference type="NCBI Taxonomy" id="1218492"/>
    <lineage>
        <taxon>Bacteria</taxon>
        <taxon>Bacillati</taxon>
        <taxon>Bacillota</taxon>
        <taxon>Bacilli</taxon>
        <taxon>Lactobacillales</taxon>
        <taxon>Lactobacillaceae</taxon>
        <taxon>Bombilactobacillus</taxon>
    </lineage>
</organism>
<dbReference type="EMBL" id="JXJQ01000008">
    <property type="protein sequence ID" value="KJY61741.1"/>
    <property type="molecule type" value="Genomic_DNA"/>
</dbReference>
<dbReference type="HOGENOM" id="CLU_046206_2_1_9"/>
<dbReference type="OrthoDB" id="9782201at2"/>
<keyword evidence="7" id="KW-1185">Reference proteome</keyword>
<dbReference type="NCBIfam" id="NF003742">
    <property type="entry name" value="PRK05339.1"/>
    <property type="match status" value="1"/>
</dbReference>
<sequence>MKQVIYAMSDSSGETSAGFARSMLAQFPTIEIQLKRFAFVKNVAEAQQILQQALTDQAIIFYTLTHREFDDLVKKFTWEHNILAFDILNPYLDKLEAYTHQKASHEIGAARKLNSQYFERIAAIDFAAENDDGKNPHSITRADVVLLGISRTSKTPLSFFLANQRIKVTNIPLMPQVQLPDEIWQIAPQKIVGLTNDEEVLQKIRQQRMIAYGLKPTTAYSDVHKIRAELQYADQIYQKLGCLVINVANKSIEEIAAIITNKLNLNTLGG</sequence>
<dbReference type="AlphaFoldDB" id="A0A0F4LW22"/>
<dbReference type="PANTHER" id="PTHR31756">
    <property type="entry name" value="PYRUVATE, PHOSPHATE DIKINASE REGULATORY PROTEIN 1, CHLOROPLASTIC"/>
    <property type="match status" value="1"/>
</dbReference>
<evidence type="ECO:0000256" key="1">
    <source>
        <dbReference type="ARBA" id="ARBA00022527"/>
    </source>
</evidence>
<evidence type="ECO:0000313" key="7">
    <source>
        <dbReference type="Proteomes" id="UP000033558"/>
    </source>
</evidence>
<proteinExistence type="inferred from homology"/>
<comment type="function">
    <text evidence="5">Bifunctional serine/threonine kinase and phosphorylase involved in the regulation of the pyruvate, phosphate dikinase (PPDK) by catalyzing its phosphorylation/dephosphorylation.</text>
</comment>
<evidence type="ECO:0000256" key="2">
    <source>
        <dbReference type="ARBA" id="ARBA00022679"/>
    </source>
</evidence>
<reference evidence="6 7" key="1">
    <citation type="submission" date="2015-01" db="EMBL/GenBank/DDBJ databases">
        <title>Comparative genomics of the lactic acid bacteria isolated from the honey bee gut.</title>
        <authorList>
            <person name="Ellegaard K.M."/>
            <person name="Tamarit D."/>
            <person name="Javelind E."/>
            <person name="Olofsson T."/>
            <person name="Andersson S.G."/>
            <person name="Vasquez A."/>
        </authorList>
    </citation>
    <scope>NUCLEOTIDE SEQUENCE [LARGE SCALE GENOMIC DNA]</scope>
    <source>
        <strain evidence="6 7">Bin4</strain>
    </source>
</reference>